<keyword evidence="1" id="KW-0812">Transmembrane</keyword>
<evidence type="ECO:0000313" key="2">
    <source>
        <dbReference type="EMBL" id="MEJ2859958.1"/>
    </source>
</evidence>
<proteinExistence type="predicted"/>
<protein>
    <submittedName>
        <fullName evidence="2">Uncharacterized protein</fullName>
    </submittedName>
</protein>
<keyword evidence="1" id="KW-1133">Transmembrane helix</keyword>
<organism evidence="2 3">
    <name type="scientific">Actinomycetospora flava</name>
    <dbReference type="NCBI Taxonomy" id="3129232"/>
    <lineage>
        <taxon>Bacteria</taxon>
        <taxon>Bacillati</taxon>
        <taxon>Actinomycetota</taxon>
        <taxon>Actinomycetes</taxon>
        <taxon>Pseudonocardiales</taxon>
        <taxon>Pseudonocardiaceae</taxon>
        <taxon>Actinomycetospora</taxon>
    </lineage>
</organism>
<keyword evidence="3" id="KW-1185">Reference proteome</keyword>
<accession>A0ABU8M0N7</accession>
<sequence length="138" mass="14451">MSRALVVALLQVPVSLLGLVLLMNDSPAISGIADVLHGESGVTTSGSTARGIAETLPVVFFLVGNGVWLWLTARMWAGRDWARVTMTALSTLTVLALFAVLPGGDATTTVPAVLAAGLAVALVVFLYRPESGSWFSRR</sequence>
<feature type="transmembrane region" description="Helical" evidence="1">
    <location>
        <begin position="84"/>
        <end position="104"/>
    </location>
</feature>
<feature type="transmembrane region" description="Helical" evidence="1">
    <location>
        <begin position="54"/>
        <end position="72"/>
    </location>
</feature>
<evidence type="ECO:0000313" key="3">
    <source>
        <dbReference type="Proteomes" id="UP001369736"/>
    </source>
</evidence>
<feature type="transmembrane region" description="Helical" evidence="1">
    <location>
        <begin position="110"/>
        <end position="128"/>
    </location>
</feature>
<gene>
    <name evidence="2" type="ORF">WCD58_02250</name>
</gene>
<reference evidence="2 3" key="1">
    <citation type="submission" date="2024-03" db="EMBL/GenBank/DDBJ databases">
        <title>Actinomycetospora sp. OC33-EN07, a novel actinomycete isolated from wild orchid (Aerides multiflora).</title>
        <authorList>
            <person name="Suriyachadkun C."/>
        </authorList>
    </citation>
    <scope>NUCLEOTIDE SEQUENCE [LARGE SCALE GENOMIC DNA]</scope>
    <source>
        <strain evidence="2 3">OC33-EN07</strain>
    </source>
</reference>
<dbReference type="Proteomes" id="UP001369736">
    <property type="component" value="Unassembled WGS sequence"/>
</dbReference>
<keyword evidence="1" id="KW-0472">Membrane</keyword>
<dbReference type="EMBL" id="JBBEGM010000001">
    <property type="protein sequence ID" value="MEJ2859958.1"/>
    <property type="molecule type" value="Genomic_DNA"/>
</dbReference>
<comment type="caution">
    <text evidence="2">The sequence shown here is derived from an EMBL/GenBank/DDBJ whole genome shotgun (WGS) entry which is preliminary data.</text>
</comment>
<name>A0ABU8M0N7_9PSEU</name>
<dbReference type="RefSeq" id="WP_337699023.1">
    <property type="nucleotide sequence ID" value="NZ_JBBEGM010000001.1"/>
</dbReference>
<evidence type="ECO:0000256" key="1">
    <source>
        <dbReference type="SAM" id="Phobius"/>
    </source>
</evidence>